<evidence type="ECO:0000313" key="3">
    <source>
        <dbReference type="Proteomes" id="UP000028838"/>
    </source>
</evidence>
<feature type="compositionally biased region" description="Acidic residues" evidence="1">
    <location>
        <begin position="33"/>
        <end position="50"/>
    </location>
</feature>
<feature type="region of interest" description="Disordered" evidence="1">
    <location>
        <begin position="1"/>
        <end position="83"/>
    </location>
</feature>
<feature type="non-terminal residue" evidence="2">
    <location>
        <position position="1"/>
    </location>
</feature>
<reference evidence="2 3" key="1">
    <citation type="submission" date="2014-07" db="EMBL/GenBank/DDBJ databases">
        <authorList>
            <person name="Sibley D."/>
            <person name="Venepally P."/>
            <person name="Karamycheva S."/>
            <person name="Hadjithomas M."/>
            <person name="Khan A."/>
            <person name="Brunk B."/>
            <person name="Roos D."/>
            <person name="Caler E."/>
            <person name="Lorenzi H."/>
        </authorList>
    </citation>
    <scope>NUCLEOTIDE SEQUENCE [LARGE SCALE GENOMIC DNA]</scope>
    <source>
        <strain evidence="2 3">FOU</strain>
    </source>
</reference>
<accession>A0A086K9W2</accession>
<dbReference type="AlphaFoldDB" id="A0A086K9W2"/>
<gene>
    <name evidence="2" type="ORF">TGFOU_361850</name>
</gene>
<sequence length="153" mass="17257">TVERRHEAARTRRRQADSARGLERGLTRHFLEADSEEELEAKQDEEEEDGEKPQLPCVKQAVAGKRGDQPRQDSPQRKREANKWRQAELLCPSVRSRRIGNRGDCGAARDAGTVKGTCLLSKKGDTVACDCSRKKKRDKMGASNLFIRGERVQ</sequence>
<evidence type="ECO:0008006" key="4">
    <source>
        <dbReference type="Google" id="ProtNLM"/>
    </source>
</evidence>
<protein>
    <recommendedName>
        <fullName evidence="4">Paf1/RNA polymerase II complex component LEO1</fullName>
    </recommendedName>
</protein>
<dbReference type="Proteomes" id="UP000028838">
    <property type="component" value="Unassembled WGS sequence"/>
</dbReference>
<organism evidence="2 3">
    <name type="scientific">Toxoplasma gondii FOU</name>
    <dbReference type="NCBI Taxonomy" id="943167"/>
    <lineage>
        <taxon>Eukaryota</taxon>
        <taxon>Sar</taxon>
        <taxon>Alveolata</taxon>
        <taxon>Apicomplexa</taxon>
        <taxon>Conoidasida</taxon>
        <taxon>Coccidia</taxon>
        <taxon>Eucoccidiorida</taxon>
        <taxon>Eimeriorina</taxon>
        <taxon>Sarcocystidae</taxon>
        <taxon>Toxoplasma</taxon>
    </lineage>
</organism>
<evidence type="ECO:0000313" key="2">
    <source>
        <dbReference type="EMBL" id="KFG41180.1"/>
    </source>
</evidence>
<dbReference type="VEuPathDB" id="ToxoDB:TGFOU_361850"/>
<dbReference type="EMBL" id="AEYH02002267">
    <property type="protein sequence ID" value="KFG41180.1"/>
    <property type="molecule type" value="Genomic_DNA"/>
</dbReference>
<name>A0A086K9W2_TOXGO</name>
<proteinExistence type="predicted"/>
<feature type="compositionally biased region" description="Basic and acidic residues" evidence="1">
    <location>
        <begin position="65"/>
        <end position="83"/>
    </location>
</feature>
<comment type="caution">
    <text evidence="2">The sequence shown here is derived from an EMBL/GenBank/DDBJ whole genome shotgun (WGS) entry which is preliminary data.</text>
</comment>
<feature type="compositionally biased region" description="Basic and acidic residues" evidence="1">
    <location>
        <begin position="1"/>
        <end position="32"/>
    </location>
</feature>
<evidence type="ECO:0000256" key="1">
    <source>
        <dbReference type="SAM" id="MobiDB-lite"/>
    </source>
</evidence>